<dbReference type="InterPro" id="IPR012337">
    <property type="entry name" value="RNaseH-like_sf"/>
</dbReference>
<evidence type="ECO:0000256" key="15">
    <source>
        <dbReference type="ARBA" id="ARBA00049244"/>
    </source>
</evidence>
<dbReference type="FunFam" id="1.10.150.20:FF:000002">
    <property type="entry name" value="DNA polymerase I"/>
    <property type="match status" value="1"/>
</dbReference>
<keyword evidence="5 17" id="KW-0808">Transferase</keyword>
<evidence type="ECO:0000256" key="8">
    <source>
        <dbReference type="ARBA" id="ARBA00022722"/>
    </source>
</evidence>
<evidence type="ECO:0000256" key="17">
    <source>
        <dbReference type="RuleBase" id="RU004460"/>
    </source>
</evidence>
<feature type="domain" description="DNA-directed DNA polymerase family A palm" evidence="20">
    <location>
        <begin position="715"/>
        <end position="922"/>
    </location>
</feature>
<dbReference type="InterPro" id="IPR002421">
    <property type="entry name" value="5-3_exonuclease"/>
</dbReference>
<evidence type="ECO:0000256" key="4">
    <source>
        <dbReference type="ARBA" id="ARBA00020311"/>
    </source>
</evidence>
<dbReference type="InterPro" id="IPR002298">
    <property type="entry name" value="DNA_polymerase_A"/>
</dbReference>
<evidence type="ECO:0000256" key="13">
    <source>
        <dbReference type="ARBA" id="ARBA00023125"/>
    </source>
</evidence>
<dbReference type="CDD" id="cd06139">
    <property type="entry name" value="DNA_polA_I_Ecoli_like_exo"/>
    <property type="match status" value="1"/>
</dbReference>
<name>A0A450XQ38_9GAMM</name>
<accession>A0A450XQ38</accession>
<dbReference type="FunFam" id="1.10.150.20:FF:000003">
    <property type="entry name" value="DNA polymerase I"/>
    <property type="match status" value="1"/>
</dbReference>
<evidence type="ECO:0000256" key="7">
    <source>
        <dbReference type="ARBA" id="ARBA00022705"/>
    </source>
</evidence>
<dbReference type="FunFam" id="3.40.50.1010:FF:000001">
    <property type="entry name" value="DNA polymerase I"/>
    <property type="match status" value="1"/>
</dbReference>
<evidence type="ECO:0000259" key="20">
    <source>
        <dbReference type="SMART" id="SM00482"/>
    </source>
</evidence>
<dbReference type="EMBL" id="CAADGH010000023">
    <property type="protein sequence ID" value="VFK75480.1"/>
    <property type="molecule type" value="Genomic_DNA"/>
</dbReference>
<dbReference type="GO" id="GO:0008409">
    <property type="term" value="F:5'-3' exonuclease activity"/>
    <property type="evidence" value="ECO:0007669"/>
    <property type="project" value="UniProtKB-UniRule"/>
</dbReference>
<dbReference type="Pfam" id="PF00476">
    <property type="entry name" value="DNA_pol_A"/>
    <property type="match status" value="1"/>
</dbReference>
<dbReference type="CDD" id="cd09859">
    <property type="entry name" value="PIN_53EXO"/>
    <property type="match status" value="1"/>
</dbReference>
<dbReference type="Gene3D" id="3.40.50.1010">
    <property type="entry name" value="5'-nuclease"/>
    <property type="match status" value="1"/>
</dbReference>
<evidence type="ECO:0000256" key="3">
    <source>
        <dbReference type="ARBA" id="ARBA00012417"/>
    </source>
</evidence>
<dbReference type="EC" id="2.7.7.7" evidence="3 16"/>
<dbReference type="Gene3D" id="1.20.1060.10">
    <property type="entry name" value="Taq DNA Polymerase, Chain T, domain 4"/>
    <property type="match status" value="1"/>
</dbReference>
<keyword evidence="6 17" id="KW-0548">Nucleotidyltransferase</keyword>
<protein>
    <recommendedName>
        <fullName evidence="4 16">DNA polymerase I</fullName>
        <ecNumber evidence="3 16">2.7.7.7</ecNumber>
    </recommendedName>
</protein>
<dbReference type="InterPro" id="IPR001098">
    <property type="entry name" value="DNA-dir_DNA_pol_A_palm_dom"/>
</dbReference>
<evidence type="ECO:0000313" key="21">
    <source>
        <dbReference type="EMBL" id="VFK31431.1"/>
    </source>
</evidence>
<evidence type="ECO:0000256" key="10">
    <source>
        <dbReference type="ARBA" id="ARBA00022801"/>
    </source>
</evidence>
<dbReference type="EMBL" id="CAADFQ010000023">
    <property type="protein sequence ID" value="VFK31431.1"/>
    <property type="molecule type" value="Genomic_DNA"/>
</dbReference>
<evidence type="ECO:0000256" key="6">
    <source>
        <dbReference type="ARBA" id="ARBA00022695"/>
    </source>
</evidence>
<evidence type="ECO:0000256" key="16">
    <source>
        <dbReference type="NCBIfam" id="TIGR00593"/>
    </source>
</evidence>
<dbReference type="SUPFAM" id="SSF47807">
    <property type="entry name" value="5' to 3' exonuclease, C-terminal subdomain"/>
    <property type="match status" value="1"/>
</dbReference>
<keyword evidence="11 17" id="KW-0269">Exonuclease</keyword>
<dbReference type="InterPro" id="IPR020046">
    <property type="entry name" value="5-3_exonucl_a-hlix_arch_N"/>
</dbReference>
<dbReference type="Pfam" id="PF02739">
    <property type="entry name" value="5_3_exonuc_N"/>
    <property type="match status" value="1"/>
</dbReference>
<dbReference type="PANTHER" id="PTHR10133:SF27">
    <property type="entry name" value="DNA POLYMERASE NU"/>
    <property type="match status" value="1"/>
</dbReference>
<dbReference type="GO" id="GO:0003887">
    <property type="term" value="F:DNA-directed DNA polymerase activity"/>
    <property type="evidence" value="ECO:0007669"/>
    <property type="project" value="UniProtKB-UniRule"/>
</dbReference>
<dbReference type="Gene3D" id="3.30.70.370">
    <property type="match status" value="1"/>
</dbReference>
<dbReference type="InterPro" id="IPR019760">
    <property type="entry name" value="DNA-dir_DNA_pol_A_CS"/>
</dbReference>
<dbReference type="GO" id="GO:0006302">
    <property type="term" value="P:double-strand break repair"/>
    <property type="evidence" value="ECO:0007669"/>
    <property type="project" value="TreeGrafter"/>
</dbReference>
<comment type="function">
    <text evidence="17">In addition to polymerase activity, this DNA polymerase exhibits 3'-5' and 5'-3' exonuclease activity.</text>
</comment>
<comment type="similarity">
    <text evidence="1 17">Belongs to the DNA polymerase type-A family.</text>
</comment>
<keyword evidence="12 17" id="KW-0239">DNA-directed DNA polymerase</keyword>
<keyword evidence="14 17" id="KW-0234">DNA repair</keyword>
<dbReference type="InterPro" id="IPR018320">
    <property type="entry name" value="DNA_polymerase_1"/>
</dbReference>
<dbReference type="InterPro" id="IPR008918">
    <property type="entry name" value="HhH2"/>
</dbReference>
<keyword evidence="9 17" id="KW-0227">DNA damage</keyword>
<dbReference type="CDD" id="cd08637">
    <property type="entry name" value="DNA_pol_A_pol_I_C"/>
    <property type="match status" value="1"/>
</dbReference>
<dbReference type="Pfam" id="PF01367">
    <property type="entry name" value="5_3_exonuc"/>
    <property type="match status" value="1"/>
</dbReference>
<dbReference type="InterPro" id="IPR036397">
    <property type="entry name" value="RNaseH_sf"/>
</dbReference>
<evidence type="ECO:0000256" key="1">
    <source>
        <dbReference type="ARBA" id="ARBA00007705"/>
    </source>
</evidence>
<evidence type="ECO:0000256" key="2">
    <source>
        <dbReference type="ARBA" id="ARBA00011541"/>
    </source>
</evidence>
<proteinExistence type="inferred from homology"/>
<keyword evidence="13 17" id="KW-0238">DNA-binding</keyword>
<keyword evidence="10 17" id="KW-0378">Hydrolase</keyword>
<gene>
    <name evidence="17" type="primary">polA</name>
    <name evidence="22" type="ORF">BECKMB1821H_GA0114242_102332</name>
    <name evidence="21" type="ORF">BECKMB1821I_GA0114274_102332</name>
</gene>
<dbReference type="GO" id="GO:0008408">
    <property type="term" value="F:3'-5' exonuclease activity"/>
    <property type="evidence" value="ECO:0007669"/>
    <property type="project" value="UniProtKB-UniRule"/>
</dbReference>
<dbReference type="InterPro" id="IPR002562">
    <property type="entry name" value="3'-5'_exonuclease_dom"/>
</dbReference>
<organism evidence="21">
    <name type="scientific">Candidatus Kentrum sp. MB</name>
    <dbReference type="NCBI Taxonomy" id="2138164"/>
    <lineage>
        <taxon>Bacteria</taxon>
        <taxon>Pseudomonadati</taxon>
        <taxon>Pseudomonadota</taxon>
        <taxon>Gammaproteobacteria</taxon>
        <taxon>Candidatus Kentrum</taxon>
    </lineage>
</organism>
<dbReference type="PRINTS" id="PR00868">
    <property type="entry name" value="DNAPOLI"/>
</dbReference>
<dbReference type="PANTHER" id="PTHR10133">
    <property type="entry name" value="DNA POLYMERASE I"/>
    <property type="match status" value="1"/>
</dbReference>
<evidence type="ECO:0000256" key="5">
    <source>
        <dbReference type="ARBA" id="ARBA00022679"/>
    </source>
</evidence>
<dbReference type="NCBIfam" id="TIGR00593">
    <property type="entry name" value="pola"/>
    <property type="match status" value="1"/>
</dbReference>
<dbReference type="Gene3D" id="3.30.420.10">
    <property type="entry name" value="Ribonuclease H-like superfamily/Ribonuclease H"/>
    <property type="match status" value="1"/>
</dbReference>
<dbReference type="Pfam" id="PF01612">
    <property type="entry name" value="DNA_pol_A_exo1"/>
    <property type="match status" value="1"/>
</dbReference>
<evidence type="ECO:0000256" key="12">
    <source>
        <dbReference type="ARBA" id="ARBA00022932"/>
    </source>
</evidence>
<dbReference type="SMART" id="SM00482">
    <property type="entry name" value="POLAc"/>
    <property type="match status" value="1"/>
</dbReference>
<dbReference type="InterPro" id="IPR043502">
    <property type="entry name" value="DNA/RNA_pol_sf"/>
</dbReference>
<evidence type="ECO:0000313" key="22">
    <source>
        <dbReference type="EMBL" id="VFK75480.1"/>
    </source>
</evidence>
<dbReference type="SMART" id="SM00475">
    <property type="entry name" value="53EXOc"/>
    <property type="match status" value="1"/>
</dbReference>
<dbReference type="SMART" id="SM00279">
    <property type="entry name" value="HhH2"/>
    <property type="match status" value="1"/>
</dbReference>
<dbReference type="SUPFAM" id="SSF56672">
    <property type="entry name" value="DNA/RNA polymerases"/>
    <property type="match status" value="1"/>
</dbReference>
<dbReference type="SUPFAM" id="SSF88723">
    <property type="entry name" value="PIN domain-like"/>
    <property type="match status" value="1"/>
</dbReference>
<dbReference type="CDD" id="cd09898">
    <property type="entry name" value="H3TH_53EXO"/>
    <property type="match status" value="1"/>
</dbReference>
<dbReference type="InterPro" id="IPR029060">
    <property type="entry name" value="PIN-like_dom_sf"/>
</dbReference>
<evidence type="ECO:0000259" key="19">
    <source>
        <dbReference type="SMART" id="SM00475"/>
    </source>
</evidence>
<dbReference type="GO" id="GO:0006261">
    <property type="term" value="P:DNA-templated DNA replication"/>
    <property type="evidence" value="ECO:0007669"/>
    <property type="project" value="UniProtKB-UniRule"/>
</dbReference>
<evidence type="ECO:0000259" key="18">
    <source>
        <dbReference type="SMART" id="SM00474"/>
    </source>
</evidence>
<feature type="domain" description="5'-3' exonuclease" evidence="19">
    <location>
        <begin position="3"/>
        <end position="259"/>
    </location>
</feature>
<feature type="domain" description="3'-5' exonuclease" evidence="18">
    <location>
        <begin position="314"/>
        <end position="546"/>
    </location>
</feature>
<evidence type="ECO:0000256" key="9">
    <source>
        <dbReference type="ARBA" id="ARBA00022763"/>
    </source>
</evidence>
<dbReference type="InterPro" id="IPR036279">
    <property type="entry name" value="5-3_exonuclease_C_sf"/>
</dbReference>
<reference evidence="21" key="1">
    <citation type="submission" date="2019-02" db="EMBL/GenBank/DDBJ databases">
        <authorList>
            <person name="Gruber-Vodicka R. H."/>
            <person name="Seah K. B. B."/>
        </authorList>
    </citation>
    <scope>NUCLEOTIDE SEQUENCE</scope>
    <source>
        <strain evidence="22">BECK_BZ198</strain>
        <strain evidence="21">BECK_BZ199</strain>
    </source>
</reference>
<dbReference type="GO" id="GO:0003677">
    <property type="term" value="F:DNA binding"/>
    <property type="evidence" value="ECO:0007669"/>
    <property type="project" value="UniProtKB-UniRule"/>
</dbReference>
<dbReference type="NCBIfam" id="NF004397">
    <property type="entry name" value="PRK05755.1"/>
    <property type="match status" value="1"/>
</dbReference>
<comment type="catalytic activity">
    <reaction evidence="15 17">
        <text>DNA(n) + a 2'-deoxyribonucleoside 5'-triphosphate = DNA(n+1) + diphosphate</text>
        <dbReference type="Rhea" id="RHEA:22508"/>
        <dbReference type="Rhea" id="RHEA-COMP:17339"/>
        <dbReference type="Rhea" id="RHEA-COMP:17340"/>
        <dbReference type="ChEBI" id="CHEBI:33019"/>
        <dbReference type="ChEBI" id="CHEBI:61560"/>
        <dbReference type="ChEBI" id="CHEBI:173112"/>
        <dbReference type="EC" id="2.7.7.7"/>
    </reaction>
</comment>
<keyword evidence="8" id="KW-0540">Nuclease</keyword>
<dbReference type="AlphaFoldDB" id="A0A450XQ38"/>
<sequence>MKQNPLLILIDGSSYLYRAFHAMPALTNSRGEPTGAVYGVVNMLRRLLADFDPEYVAVVFDAKGKTFRDALYPAYKANRPPMPDELKRQIGPLHELVTALGLPLLEIPGVEADDVIGTLARQGREAGLSVLISTGDKDLAQLVTEEVTLINTMDDSRLDPAGVEAKFGVPPARIVDYLALVGDAVDNVPGVPKVGPKTAQKWLQSYGSLDAIMENAQTIKGKVGENLREHLAQLPLSRDLVTIRCDVSLEQTPYDGPRALVRGAPNAERLVALYGELEFKGWLSELLTKEGEGDPGDIFSSEPDDAADAPAPQFELVLAQEQFDGWIERLKAAPRFAFDTETTSLDFLVAEIVGVSFAVETGEAGAEAEPEGASADVDDNVDADADADNNADIDVGAAGGESIIEAAYVPVGHVYPDAPTQLSRERVLAALRPLLEDPDRPKVGQNLKYDAQVLAGYGIRMAGMAFDTMLESYVVNSVGSRHDMETLALKYLGRKTISFEEVAGKGGRNAKQLTFDQVALEKAGPYAAEDAQVTLALHNALWPKVCGEKGLKSVFTDIEMPLAPVLAEMERQGVMVDAALLGQQSEELALGIAALEQEAHQVAGEVFNLGSPKQIQEILFERLGLPVRAKTPTGQPSTAESVLQELALDYSLPKLILEYRSLGKLKSTYTDALPARIHPVTGRVHTSYHQAVTATGRLSSSEPNLQNIPVRTEQGRRIRQAFIAPPGYRLLAADYSQIELRIMAHLSGDASLKKAFLDGKDVHAATAREMFGESSVPDVVREQRRRAKAINFGLLYGMSAFGLARQLGIGRNEAQDYITRYFERYPDVKAFAESIQASARTAGFVETLFGRRVYLPDIHSRNAQRRQYAERTAVNAPMQGTAADIIKRAMIRLQDWLGDGNTKIRMIMQVHDELVFEVAEDALEEARDRITEHMSHAAELSVPLVVEIGVGANWDKAH</sequence>
<dbReference type="Gene3D" id="1.10.150.20">
    <property type="entry name" value="5' to 3' exonuclease, C-terminal subdomain"/>
    <property type="match status" value="2"/>
</dbReference>
<evidence type="ECO:0000256" key="11">
    <source>
        <dbReference type="ARBA" id="ARBA00022839"/>
    </source>
</evidence>
<keyword evidence="7 17" id="KW-0235">DNA replication</keyword>
<evidence type="ECO:0000256" key="14">
    <source>
        <dbReference type="ARBA" id="ARBA00023204"/>
    </source>
</evidence>
<dbReference type="SMART" id="SM00474">
    <property type="entry name" value="35EXOc"/>
    <property type="match status" value="1"/>
</dbReference>
<dbReference type="SUPFAM" id="SSF53098">
    <property type="entry name" value="Ribonuclease H-like"/>
    <property type="match status" value="1"/>
</dbReference>
<dbReference type="InterPro" id="IPR020045">
    <property type="entry name" value="DNA_polI_H3TH"/>
</dbReference>
<dbReference type="FunFam" id="1.20.1060.10:FF:000001">
    <property type="entry name" value="DNA polymerase I"/>
    <property type="match status" value="1"/>
</dbReference>
<comment type="subunit">
    <text evidence="2">Single-chain monomer with multiple functions.</text>
</comment>
<dbReference type="PROSITE" id="PS00447">
    <property type="entry name" value="DNA_POLYMERASE_A"/>
    <property type="match status" value="1"/>
</dbReference>